<dbReference type="Proteomes" id="UP000282454">
    <property type="component" value="Unassembled WGS sequence"/>
</dbReference>
<dbReference type="CDD" id="cd06988">
    <property type="entry name" value="cupin_DddK"/>
    <property type="match status" value="1"/>
</dbReference>
<dbReference type="PANTHER" id="PTHR35848">
    <property type="entry name" value="OXALATE-BINDING PROTEIN"/>
    <property type="match status" value="1"/>
</dbReference>
<dbReference type="Pfam" id="PF07883">
    <property type="entry name" value="Cupin_2"/>
    <property type="match status" value="1"/>
</dbReference>
<dbReference type="GO" id="GO:0046872">
    <property type="term" value="F:metal ion binding"/>
    <property type="evidence" value="ECO:0007669"/>
    <property type="project" value="UniProtKB-KW"/>
</dbReference>
<dbReference type="SUPFAM" id="SSF51182">
    <property type="entry name" value="RmlC-like cupins"/>
    <property type="match status" value="1"/>
</dbReference>
<dbReference type="PANTHER" id="PTHR35848:SF6">
    <property type="entry name" value="CUPIN TYPE-2 DOMAIN-CONTAINING PROTEIN"/>
    <property type="match status" value="1"/>
</dbReference>
<comment type="caution">
    <text evidence="3">The sequence shown here is derived from an EMBL/GenBank/DDBJ whole genome shotgun (WGS) entry which is preliminary data.</text>
</comment>
<feature type="domain" description="Cupin type-2" evidence="2">
    <location>
        <begin position="53"/>
        <end position="117"/>
    </location>
</feature>
<evidence type="ECO:0000259" key="2">
    <source>
        <dbReference type="Pfam" id="PF07883"/>
    </source>
</evidence>
<organism evidence="3 4">
    <name type="scientific">Actinokineospora cianjurensis</name>
    <dbReference type="NCBI Taxonomy" id="585224"/>
    <lineage>
        <taxon>Bacteria</taxon>
        <taxon>Bacillati</taxon>
        <taxon>Actinomycetota</taxon>
        <taxon>Actinomycetes</taxon>
        <taxon>Pseudonocardiales</taxon>
        <taxon>Pseudonocardiaceae</taxon>
        <taxon>Actinokineospora</taxon>
    </lineage>
</organism>
<gene>
    <name evidence="3" type="ORF">CLV68_6269</name>
</gene>
<evidence type="ECO:0000313" key="3">
    <source>
        <dbReference type="EMBL" id="RLK53890.1"/>
    </source>
</evidence>
<dbReference type="EMBL" id="RCDD01000009">
    <property type="protein sequence ID" value="RLK53890.1"/>
    <property type="molecule type" value="Genomic_DNA"/>
</dbReference>
<dbReference type="InterPro" id="IPR051610">
    <property type="entry name" value="GPI/OXD"/>
</dbReference>
<dbReference type="Gene3D" id="2.60.120.10">
    <property type="entry name" value="Jelly Rolls"/>
    <property type="match status" value="1"/>
</dbReference>
<evidence type="ECO:0000313" key="4">
    <source>
        <dbReference type="Proteomes" id="UP000282454"/>
    </source>
</evidence>
<proteinExistence type="predicted"/>
<protein>
    <submittedName>
        <fullName evidence="3">Cupin domain-containing protein</fullName>
    </submittedName>
</protein>
<accession>A0A421AVX4</accession>
<evidence type="ECO:0000256" key="1">
    <source>
        <dbReference type="ARBA" id="ARBA00022723"/>
    </source>
</evidence>
<keyword evidence="1" id="KW-0479">Metal-binding</keyword>
<dbReference type="InterPro" id="IPR014710">
    <property type="entry name" value="RmlC-like_jellyroll"/>
</dbReference>
<dbReference type="InterPro" id="IPR011051">
    <property type="entry name" value="RmlC_Cupin_sf"/>
</dbReference>
<dbReference type="AlphaFoldDB" id="A0A421AVX4"/>
<keyword evidence="4" id="KW-1185">Reference proteome</keyword>
<reference evidence="3 4" key="1">
    <citation type="submission" date="2018-10" db="EMBL/GenBank/DDBJ databases">
        <title>Genomic Encyclopedia of Archaeal and Bacterial Type Strains, Phase II (KMG-II): from individual species to whole genera.</title>
        <authorList>
            <person name="Goeker M."/>
        </authorList>
    </citation>
    <scope>NUCLEOTIDE SEQUENCE [LARGE SCALE GENOMIC DNA]</scope>
    <source>
        <strain evidence="3 4">DSM 45657</strain>
    </source>
</reference>
<dbReference type="InterPro" id="IPR013096">
    <property type="entry name" value="Cupin_2"/>
</dbReference>
<sequence length="141" mass="15810">MVENSTIENSTVDIHTIEIRNLDRDNLTRAYGLDSQRLLPWAALNAPFEGAWCVLRSGDESTPHAHHEYEIFIALTGTAELDVDGTRHDFVAGDVVRLPPGCTHKVVNDTPGDFEYYGIWWDAEMSEGFLARHGQAPETTR</sequence>
<dbReference type="RefSeq" id="WP_211346831.1">
    <property type="nucleotide sequence ID" value="NZ_RCDD01000009.1"/>
</dbReference>
<name>A0A421AVX4_9PSEU</name>